<organism evidence="1 2">
    <name type="scientific">Rhododendron molle</name>
    <name type="common">Chinese azalea</name>
    <name type="synonym">Azalea mollis</name>
    <dbReference type="NCBI Taxonomy" id="49168"/>
    <lineage>
        <taxon>Eukaryota</taxon>
        <taxon>Viridiplantae</taxon>
        <taxon>Streptophyta</taxon>
        <taxon>Embryophyta</taxon>
        <taxon>Tracheophyta</taxon>
        <taxon>Spermatophyta</taxon>
        <taxon>Magnoliopsida</taxon>
        <taxon>eudicotyledons</taxon>
        <taxon>Gunneridae</taxon>
        <taxon>Pentapetalae</taxon>
        <taxon>asterids</taxon>
        <taxon>Ericales</taxon>
        <taxon>Ericaceae</taxon>
        <taxon>Ericoideae</taxon>
        <taxon>Rhodoreae</taxon>
        <taxon>Rhododendron</taxon>
    </lineage>
</organism>
<evidence type="ECO:0000313" key="1">
    <source>
        <dbReference type="EMBL" id="KAI8544104.1"/>
    </source>
</evidence>
<dbReference type="EMBL" id="CM046395">
    <property type="protein sequence ID" value="KAI8544104.1"/>
    <property type="molecule type" value="Genomic_DNA"/>
</dbReference>
<keyword evidence="2" id="KW-1185">Reference proteome</keyword>
<accession>A0ACC0MU66</accession>
<gene>
    <name evidence="1" type="ORF">RHMOL_Rhmol08G0269400</name>
</gene>
<protein>
    <submittedName>
        <fullName evidence="1">Uncharacterized protein</fullName>
    </submittedName>
</protein>
<dbReference type="Proteomes" id="UP001062846">
    <property type="component" value="Chromosome 8"/>
</dbReference>
<sequence>MLPGYGSEGFLNKDVSVVKYEWNRPISEKSDQKLPLQALPHGLPLDSPLFTKNGIGLEWSKNRMQQYNDVWDISKCRGMGGRGNRTDARGLGYPEYIQDLHTKQSLLMARTKGRGKKFEGKGEKTISQPDANTGVVPPALVSPCETPQAHTLLGKRKAKNKWKKLGFIFMCNARTKPECYRYRVFGLPAGRREDVEKVKKGMKLFLFDYDVKLLYGVYEATSDGQMNLEPSAFGGNFPAQVSFAIHKECLPLHETVFKFALRDNYEGFKFKAELTRQQVKDLSSLFPALSTAASVASVPQVAPSQAIRRPALVDQFQPPLMLPPSQDPYLAGAQPGYAAPIVEPHSVQQRVLNDPYYYAESQRPHLAEDNARITRDPYSRYVGLQQMAPRDQFANIAAGYYNYPTTATSHSPQLTHLPRFDVGYDLQRENVAGYYTTYPIPATSLGPPLVHHPHGGREFDQQREDVARSHTAYPIPASSQGPPVMHHPHGGSEFDLQREDVVRSYTTFPIPATSQGPPLMHPHGQFPGTPPIPATSQGPTIMHPHGQFPRTPPIPATSQGPPVMHPHGQFPGTPMSSFPVSFNYFFDGTNQGAKMGNCCNGGGGTAVGGADFSPGGGPNDAVDYFLTSHGQHGLFSQIELSLSASNLHDRDALSKSDPMAVIYGKGRDGVLKEIGRTEVVLNSLNPKWIRKHTVAYHFEVVQTLLFRVYDVDSQWHDLDVKMLKLDDQEFLGEATCTLSEIVTKTYGSLTLDLVQEDESNGSNHSRNFGTLTVHAEESVISKTRTEFIFRCSDLESKDLFSKSDPFLVISKTVESGAPIPICKTEVLQNDLNPTWKPIYLNVQQVGSKDTPLIIECFNFNSNGKHDLIGKVQESLADLEKLHSVGQGEHLSIPTAIGHNHHKKICKSQLFVDKFCEKVEHTFLDYLSHGCQLNFMVAIDFTASNGNPRLPDSLHYIDPSGRPNAYQRAILDVGEVLQFYDSDKRFPAWGFGARPIDGPVSHCFNLNGSSNYCEVEGIQGIMTSYTNALFNVSLAGPTLFGHVITTAAQIAAQALAHNQQKYFVLLIITDGVITDLQETKDALVKASDLPLSILIVGVGGADFKEMEILDADKYEKLESSTGRVASRDIVQFVPFRDVHSGEVSVVQSLLAELPSQFLTYMRNRDMQPTT</sequence>
<comment type="caution">
    <text evidence="1">The sequence shown here is derived from an EMBL/GenBank/DDBJ whole genome shotgun (WGS) entry which is preliminary data.</text>
</comment>
<reference evidence="1" key="1">
    <citation type="submission" date="2022-02" db="EMBL/GenBank/DDBJ databases">
        <title>Plant Genome Project.</title>
        <authorList>
            <person name="Zhang R.-G."/>
        </authorList>
    </citation>
    <scope>NUCLEOTIDE SEQUENCE</scope>
    <source>
        <strain evidence="1">AT1</strain>
    </source>
</reference>
<evidence type="ECO:0000313" key="2">
    <source>
        <dbReference type="Proteomes" id="UP001062846"/>
    </source>
</evidence>
<name>A0ACC0MU66_RHOML</name>
<proteinExistence type="predicted"/>